<dbReference type="PANTHER" id="PTHR33204">
    <property type="entry name" value="TRANSCRIPTIONAL REGULATOR, MARR FAMILY"/>
    <property type="match status" value="1"/>
</dbReference>
<dbReference type="InterPro" id="IPR002577">
    <property type="entry name" value="HTH_HxlR"/>
</dbReference>
<reference evidence="5 6" key="1">
    <citation type="submission" date="2019-03" db="EMBL/GenBank/DDBJ databases">
        <title>Freshwater and sediment microbial communities from various areas in North America, analyzing microbe dynamics in response to fracking.</title>
        <authorList>
            <person name="Lamendella R."/>
        </authorList>
    </citation>
    <scope>NUCLEOTIDE SEQUENCE [LARGE SCALE GENOMIC DNA]</scope>
    <source>
        <strain evidence="5 6">175.2</strain>
    </source>
</reference>
<dbReference type="EMBL" id="SMAR01000002">
    <property type="protein sequence ID" value="TCT44692.1"/>
    <property type="molecule type" value="Genomic_DNA"/>
</dbReference>
<dbReference type="InterPro" id="IPR011991">
    <property type="entry name" value="ArsR-like_HTH"/>
</dbReference>
<comment type="caution">
    <text evidence="5">The sequence shown here is derived from an EMBL/GenBank/DDBJ whole genome shotgun (WGS) entry which is preliminary data.</text>
</comment>
<dbReference type="Proteomes" id="UP000295097">
    <property type="component" value="Unassembled WGS sequence"/>
</dbReference>
<keyword evidence="2" id="KW-0238">DNA-binding</keyword>
<name>A0A4R3P596_9HYPH</name>
<dbReference type="CDD" id="cd00090">
    <property type="entry name" value="HTH_ARSR"/>
    <property type="match status" value="1"/>
</dbReference>
<dbReference type="SUPFAM" id="SSF46785">
    <property type="entry name" value="Winged helix' DNA-binding domain"/>
    <property type="match status" value="1"/>
</dbReference>
<dbReference type="OrthoDB" id="9800350at2"/>
<accession>A0A4R3P596</accession>
<dbReference type="PANTHER" id="PTHR33204:SF39">
    <property type="entry name" value="TRANSCRIPTIONAL REGULATORY PROTEIN"/>
    <property type="match status" value="1"/>
</dbReference>
<evidence type="ECO:0000256" key="3">
    <source>
        <dbReference type="ARBA" id="ARBA00023163"/>
    </source>
</evidence>
<dbReference type="PROSITE" id="PS51118">
    <property type="entry name" value="HTH_HXLR"/>
    <property type="match status" value="1"/>
</dbReference>
<dbReference type="AlphaFoldDB" id="A0A4R3P596"/>
<keyword evidence="6" id="KW-1185">Reference proteome</keyword>
<evidence type="ECO:0000313" key="6">
    <source>
        <dbReference type="Proteomes" id="UP000295097"/>
    </source>
</evidence>
<evidence type="ECO:0000256" key="1">
    <source>
        <dbReference type="ARBA" id="ARBA00023015"/>
    </source>
</evidence>
<keyword evidence="1" id="KW-0805">Transcription regulation</keyword>
<proteinExistence type="predicted"/>
<feature type="domain" description="HTH hxlR-type" evidence="4">
    <location>
        <begin position="11"/>
        <end position="116"/>
    </location>
</feature>
<sequence>MDQSVSRAKTCPQFQSSCLSREILDQISGKWSVMTLSALSYGPMRFNDIRRRLEGITQKALTDTLRRLERNGLIERRILDTAPVGVEYSLTELGASLKTFYCRLYAWTQDNKETIRAARERFDERSDARIAAK</sequence>
<dbReference type="InterPro" id="IPR036388">
    <property type="entry name" value="WH-like_DNA-bd_sf"/>
</dbReference>
<evidence type="ECO:0000256" key="2">
    <source>
        <dbReference type="ARBA" id="ARBA00023125"/>
    </source>
</evidence>
<dbReference type="Pfam" id="PF01638">
    <property type="entry name" value="HxlR"/>
    <property type="match status" value="1"/>
</dbReference>
<dbReference type="Gene3D" id="1.10.10.10">
    <property type="entry name" value="Winged helix-like DNA-binding domain superfamily/Winged helix DNA-binding domain"/>
    <property type="match status" value="1"/>
</dbReference>
<dbReference type="GO" id="GO:0006355">
    <property type="term" value="P:regulation of DNA-templated transcription"/>
    <property type="evidence" value="ECO:0007669"/>
    <property type="project" value="UniProtKB-ARBA"/>
</dbReference>
<organism evidence="5 6">
    <name type="scientific">Martelella mediterranea</name>
    <dbReference type="NCBI Taxonomy" id="293089"/>
    <lineage>
        <taxon>Bacteria</taxon>
        <taxon>Pseudomonadati</taxon>
        <taxon>Pseudomonadota</taxon>
        <taxon>Alphaproteobacteria</taxon>
        <taxon>Hyphomicrobiales</taxon>
        <taxon>Aurantimonadaceae</taxon>
        <taxon>Martelella</taxon>
    </lineage>
</organism>
<gene>
    <name evidence="5" type="ORF">EDC90_1002242</name>
</gene>
<evidence type="ECO:0000259" key="4">
    <source>
        <dbReference type="PROSITE" id="PS51118"/>
    </source>
</evidence>
<dbReference type="GO" id="GO:0003677">
    <property type="term" value="F:DNA binding"/>
    <property type="evidence" value="ECO:0007669"/>
    <property type="project" value="UniProtKB-KW"/>
</dbReference>
<evidence type="ECO:0000313" key="5">
    <source>
        <dbReference type="EMBL" id="TCT44692.1"/>
    </source>
</evidence>
<protein>
    <submittedName>
        <fullName evidence="5">HxlR family transcriptional regulator</fullName>
    </submittedName>
</protein>
<dbReference type="InterPro" id="IPR036390">
    <property type="entry name" value="WH_DNA-bd_sf"/>
</dbReference>
<dbReference type="RefSeq" id="WP_132308244.1">
    <property type="nucleotide sequence ID" value="NZ_SMAR01000002.1"/>
</dbReference>
<keyword evidence="3" id="KW-0804">Transcription</keyword>